<protein>
    <recommendedName>
        <fullName evidence="2">Transmembrane protein 107</fullName>
    </recommendedName>
</protein>
<evidence type="ECO:0000313" key="9">
    <source>
        <dbReference type="RefSeq" id="XP_013391075.1"/>
    </source>
</evidence>
<dbReference type="GO" id="GO:0016020">
    <property type="term" value="C:membrane"/>
    <property type="evidence" value="ECO:0007669"/>
    <property type="project" value="UniProtKB-SubCell"/>
</dbReference>
<dbReference type="OrthoDB" id="2114471at2759"/>
<organism evidence="8 10">
    <name type="scientific">Lingula anatina</name>
    <name type="common">Brachiopod</name>
    <name type="synonym">Lingula unguis</name>
    <dbReference type="NCBI Taxonomy" id="7574"/>
    <lineage>
        <taxon>Eukaryota</taxon>
        <taxon>Metazoa</taxon>
        <taxon>Spiralia</taxon>
        <taxon>Lophotrochozoa</taxon>
        <taxon>Brachiopoda</taxon>
        <taxon>Linguliformea</taxon>
        <taxon>Lingulata</taxon>
        <taxon>Lingulida</taxon>
        <taxon>Linguloidea</taxon>
        <taxon>Lingulidae</taxon>
        <taxon>Lingula</taxon>
    </lineage>
</organism>
<dbReference type="GO" id="GO:1905515">
    <property type="term" value="P:non-motile cilium assembly"/>
    <property type="evidence" value="ECO:0007669"/>
    <property type="project" value="TreeGrafter"/>
</dbReference>
<sequence length="138" mass="15255">MAISGIVPARFLTLIAHLVITITIFWSRDENVKSCLPIQYSPDAYTAKDTELIVALSITMAFFALELVGFLSGFSMFMYTQGMISTAAHASAAVTLAYFLFDAWPCDNYWYVFGFCSAFPAVTELIVLIGVLWLGWGP</sequence>
<evidence type="ECO:0000256" key="5">
    <source>
        <dbReference type="ARBA" id="ARBA00022989"/>
    </source>
</evidence>
<dbReference type="GeneID" id="106159355"/>
<dbReference type="Proteomes" id="UP000085678">
    <property type="component" value="Unplaced"/>
</dbReference>
<proteinExistence type="predicted"/>
<dbReference type="PANTHER" id="PTHR34341">
    <property type="entry name" value="TRANSMEMBRANE PROTEIN 107"/>
    <property type="match status" value="1"/>
</dbReference>
<evidence type="ECO:0000256" key="6">
    <source>
        <dbReference type="ARBA" id="ARBA00023136"/>
    </source>
</evidence>
<evidence type="ECO:0000256" key="3">
    <source>
        <dbReference type="ARBA" id="ARBA00022692"/>
    </source>
</evidence>
<dbReference type="OMA" id="VCLKKVP"/>
<keyword evidence="6 7" id="KW-0472">Membrane</keyword>
<feature type="transmembrane region" description="Helical" evidence="7">
    <location>
        <begin position="7"/>
        <end position="26"/>
    </location>
</feature>
<feature type="transmembrane region" description="Helical" evidence="7">
    <location>
        <begin position="86"/>
        <end position="104"/>
    </location>
</feature>
<evidence type="ECO:0000256" key="4">
    <source>
        <dbReference type="ARBA" id="ARBA00022794"/>
    </source>
</evidence>
<keyword evidence="5 7" id="KW-1133">Transmembrane helix</keyword>
<dbReference type="GO" id="GO:1904491">
    <property type="term" value="P:protein localization to ciliary transition zone"/>
    <property type="evidence" value="ECO:0007669"/>
    <property type="project" value="TreeGrafter"/>
</dbReference>
<dbReference type="STRING" id="7574.A0A1S3HYH9"/>
<evidence type="ECO:0000256" key="2">
    <source>
        <dbReference type="ARBA" id="ARBA00015652"/>
    </source>
</evidence>
<keyword evidence="8" id="KW-1185">Reference proteome</keyword>
<dbReference type="RefSeq" id="XP_013391075.1">
    <property type="nucleotide sequence ID" value="XM_013535621.2"/>
</dbReference>
<dbReference type="InterPro" id="IPR029248">
    <property type="entry name" value="TMEM107"/>
</dbReference>
<evidence type="ECO:0000313" key="8">
    <source>
        <dbReference type="Proteomes" id="UP000085678"/>
    </source>
</evidence>
<dbReference type="AlphaFoldDB" id="A0A1S3HYH9"/>
<dbReference type="GO" id="GO:0036038">
    <property type="term" value="C:MKS complex"/>
    <property type="evidence" value="ECO:0007669"/>
    <property type="project" value="TreeGrafter"/>
</dbReference>
<dbReference type="RefSeq" id="XP_013391077.1">
    <property type="nucleotide sequence ID" value="XM_013535623.2"/>
</dbReference>
<comment type="subcellular location">
    <subcellularLocation>
        <location evidence="1">Membrane</location>
        <topology evidence="1">Multi-pass membrane protein</topology>
    </subcellularLocation>
</comment>
<feature type="transmembrane region" description="Helical" evidence="7">
    <location>
        <begin position="52"/>
        <end position="74"/>
    </location>
</feature>
<reference evidence="9 10" key="1">
    <citation type="submission" date="2025-04" db="UniProtKB">
        <authorList>
            <consortium name="RefSeq"/>
        </authorList>
    </citation>
    <scope>IDENTIFICATION</scope>
    <source>
        <tissue evidence="9 10">Gonads</tissue>
    </source>
</reference>
<dbReference type="Pfam" id="PF14995">
    <property type="entry name" value="TMEM107"/>
    <property type="match status" value="1"/>
</dbReference>
<evidence type="ECO:0000256" key="1">
    <source>
        <dbReference type="ARBA" id="ARBA00004141"/>
    </source>
</evidence>
<keyword evidence="4" id="KW-0970">Cilium biogenesis/degradation</keyword>
<accession>A0A1S3HYH9</accession>
<keyword evidence="3 7" id="KW-0812">Transmembrane</keyword>
<evidence type="ECO:0000256" key="7">
    <source>
        <dbReference type="SAM" id="Phobius"/>
    </source>
</evidence>
<dbReference type="PANTHER" id="PTHR34341:SF1">
    <property type="entry name" value="TRANSMEMBRANE PROTEIN 107"/>
    <property type="match status" value="1"/>
</dbReference>
<gene>
    <name evidence="9 10" type="primary">LOC106159355</name>
</gene>
<name>A0A1S3HYH9_LINAN</name>
<evidence type="ECO:0000313" key="10">
    <source>
        <dbReference type="RefSeq" id="XP_013391077.1"/>
    </source>
</evidence>
<feature type="transmembrane region" description="Helical" evidence="7">
    <location>
        <begin position="110"/>
        <end position="136"/>
    </location>
</feature>
<dbReference type="KEGG" id="lak:106159355"/>